<organism evidence="2 3">
    <name type="scientific">Paenibacillus sambharensis</name>
    <dbReference type="NCBI Taxonomy" id="1803190"/>
    <lineage>
        <taxon>Bacteria</taxon>
        <taxon>Bacillati</taxon>
        <taxon>Bacillota</taxon>
        <taxon>Bacilli</taxon>
        <taxon>Bacillales</taxon>
        <taxon>Paenibacillaceae</taxon>
        <taxon>Paenibacillus</taxon>
    </lineage>
</organism>
<accession>A0A2W1L696</accession>
<evidence type="ECO:0000313" key="3">
    <source>
        <dbReference type="Proteomes" id="UP000249522"/>
    </source>
</evidence>
<evidence type="ECO:0000313" key="2">
    <source>
        <dbReference type="EMBL" id="PZD94473.1"/>
    </source>
</evidence>
<protein>
    <submittedName>
        <fullName evidence="2">Uncharacterized protein</fullName>
    </submittedName>
</protein>
<keyword evidence="1" id="KW-0812">Transmembrane</keyword>
<dbReference type="Proteomes" id="UP000249522">
    <property type="component" value="Unassembled WGS sequence"/>
</dbReference>
<evidence type="ECO:0000256" key="1">
    <source>
        <dbReference type="SAM" id="Phobius"/>
    </source>
</evidence>
<comment type="caution">
    <text evidence="2">The sequence shown here is derived from an EMBL/GenBank/DDBJ whole genome shotgun (WGS) entry which is preliminary data.</text>
</comment>
<dbReference type="RefSeq" id="WP_111148282.1">
    <property type="nucleotide sequence ID" value="NZ_QKRB01000053.1"/>
</dbReference>
<name>A0A2W1L696_9BACL</name>
<dbReference type="EMBL" id="QKRB01000053">
    <property type="protein sequence ID" value="PZD94473.1"/>
    <property type="molecule type" value="Genomic_DNA"/>
</dbReference>
<sequence>MFILSAIFLGLYTMNINIGITNSTLYALFMAGFCLAFVFTLVGKRTRETLLIRWLSAVTVGLFILYPLLVGLMWSAAGKP</sequence>
<dbReference type="AlphaFoldDB" id="A0A2W1L696"/>
<feature type="transmembrane region" description="Helical" evidence="1">
    <location>
        <begin position="25"/>
        <end position="42"/>
    </location>
</feature>
<keyword evidence="1" id="KW-0472">Membrane</keyword>
<reference evidence="2 3" key="1">
    <citation type="submission" date="2018-06" db="EMBL/GenBank/DDBJ databases">
        <title>Paenibacillus imtechensis sp. nov.</title>
        <authorList>
            <person name="Pinnaka A.K."/>
            <person name="Singh H."/>
            <person name="Kaur M."/>
        </authorList>
    </citation>
    <scope>NUCLEOTIDE SEQUENCE [LARGE SCALE GENOMIC DNA]</scope>
    <source>
        <strain evidence="2 3">SMB1</strain>
    </source>
</reference>
<keyword evidence="3" id="KW-1185">Reference proteome</keyword>
<gene>
    <name evidence="2" type="ORF">DNH61_18960</name>
</gene>
<proteinExistence type="predicted"/>
<feature type="transmembrane region" description="Helical" evidence="1">
    <location>
        <begin position="54"/>
        <end position="77"/>
    </location>
</feature>
<keyword evidence="1" id="KW-1133">Transmembrane helix</keyword>